<organism evidence="1 2">
    <name type="scientific">Candidatus Curtissbacteria bacterium RIFCSPHIGHO2_01_FULL_41_13</name>
    <dbReference type="NCBI Taxonomy" id="1797745"/>
    <lineage>
        <taxon>Bacteria</taxon>
        <taxon>Candidatus Curtissiibacteriota</taxon>
    </lineage>
</organism>
<evidence type="ECO:0000313" key="2">
    <source>
        <dbReference type="Proteomes" id="UP000177069"/>
    </source>
</evidence>
<comment type="caution">
    <text evidence="1">The sequence shown here is derived from an EMBL/GenBank/DDBJ whole genome shotgun (WGS) entry which is preliminary data.</text>
</comment>
<name>A0A1F5FZV2_9BACT</name>
<dbReference type="AlphaFoldDB" id="A0A1F5FZV2"/>
<dbReference type="Proteomes" id="UP000177069">
    <property type="component" value="Unassembled WGS sequence"/>
</dbReference>
<evidence type="ECO:0008006" key="3">
    <source>
        <dbReference type="Google" id="ProtNLM"/>
    </source>
</evidence>
<sequence length="92" mass="10562">MTLTVSVSQFRRHIADYIAKAKEGHTVVLVDEKKDQQLVQLVGRKKFNPDTFGKALKASFGVFSMQNHPEWRTKSDVVRWVEKGRIAADRSF</sequence>
<proteinExistence type="predicted"/>
<protein>
    <recommendedName>
        <fullName evidence="3">Antitoxin</fullName>
    </recommendedName>
</protein>
<reference evidence="1 2" key="1">
    <citation type="journal article" date="2016" name="Nat. Commun.">
        <title>Thousands of microbial genomes shed light on interconnected biogeochemical processes in an aquifer system.</title>
        <authorList>
            <person name="Anantharaman K."/>
            <person name="Brown C.T."/>
            <person name="Hug L.A."/>
            <person name="Sharon I."/>
            <person name="Castelle C.J."/>
            <person name="Probst A.J."/>
            <person name="Thomas B.C."/>
            <person name="Singh A."/>
            <person name="Wilkins M.J."/>
            <person name="Karaoz U."/>
            <person name="Brodie E.L."/>
            <person name="Williams K.H."/>
            <person name="Hubbard S.S."/>
            <person name="Banfield J.F."/>
        </authorList>
    </citation>
    <scope>NUCLEOTIDE SEQUENCE [LARGE SCALE GENOMIC DNA]</scope>
</reference>
<gene>
    <name evidence="1" type="ORF">A2696_00085</name>
</gene>
<dbReference type="EMBL" id="MFBA01000036">
    <property type="protein sequence ID" value="OGD85122.1"/>
    <property type="molecule type" value="Genomic_DNA"/>
</dbReference>
<evidence type="ECO:0000313" key="1">
    <source>
        <dbReference type="EMBL" id="OGD85122.1"/>
    </source>
</evidence>
<accession>A0A1F5FZV2</accession>